<dbReference type="eggNOG" id="COG5360">
    <property type="taxonomic scope" value="Bacteria"/>
</dbReference>
<dbReference type="InterPro" id="IPR044200">
    <property type="entry name" value="At5g03900-like"/>
</dbReference>
<accession>A9G3J1</accession>
<evidence type="ECO:0000256" key="2">
    <source>
        <dbReference type="SAM" id="Phobius"/>
    </source>
</evidence>
<name>A9G3J1_SORC5</name>
<keyword evidence="2" id="KW-0472">Membrane</keyword>
<protein>
    <submittedName>
        <fullName evidence="3">Uncharacterized protein</fullName>
    </submittedName>
</protein>
<dbReference type="PANTHER" id="PTHR47380">
    <property type="entry name" value="OS02G0533000 PROTEIN"/>
    <property type="match status" value="1"/>
</dbReference>
<gene>
    <name evidence="3" type="ordered locus">sce5605</name>
</gene>
<feature type="transmembrane region" description="Helical" evidence="2">
    <location>
        <begin position="378"/>
        <end position="403"/>
    </location>
</feature>
<evidence type="ECO:0000313" key="4">
    <source>
        <dbReference type="Proteomes" id="UP000002139"/>
    </source>
</evidence>
<feature type="transmembrane region" description="Helical" evidence="2">
    <location>
        <begin position="169"/>
        <end position="186"/>
    </location>
</feature>
<feature type="transmembrane region" description="Helical" evidence="2">
    <location>
        <begin position="335"/>
        <end position="358"/>
    </location>
</feature>
<keyword evidence="2" id="KW-1133">Transmembrane helix</keyword>
<sequence>MEERGDAVPTGAAAPPRNRGERPLTLKSPKLMEARRAAGILRSALRGHTGDLTLADASAKSGLPLRDAESGLHLLVSEHRGHLKATSEGELLFRFPYGFTKPWETRTRLTRALQAVLRVAAGVARFVVRAWIAIVLIAYVVIFVGILIAQLFARSSSDSRNHDGVPGSFAGYFLFRLVLDAIFWTFHPFSPFVWTSEPAWSSSHGHRGALGRRRDETPFYEKVNRFFFGPTPEPRDPLEAEKLILAEIRAQRGRIGLADVMRVTGLSRDEADPRMARLMLDYDGTVDVSEEGGIVYRFEAIRRTAAEAPARAPAPVWAKREELPPLTGNGPGMNALIVALNGFNLLMSLYALGAHLTLDNLGLLAQGVPMAELPATGTAVALGVVPLVFSLALFALPLGRALLRPLKQRRLARRNGRRAVLRAILSRVGARQGREPITEAVLQRAWQEAAGEPPRSEEITREVVALGGDVDLEAGEGIRYRFPDLETEAKALEAEREAASEEEARAGKVIFSSDA</sequence>
<organism evidence="3 4">
    <name type="scientific">Sorangium cellulosum (strain So ce56)</name>
    <name type="common">Polyangium cellulosum (strain So ce56)</name>
    <dbReference type="NCBI Taxonomy" id="448385"/>
    <lineage>
        <taxon>Bacteria</taxon>
        <taxon>Pseudomonadati</taxon>
        <taxon>Myxococcota</taxon>
        <taxon>Polyangia</taxon>
        <taxon>Polyangiales</taxon>
        <taxon>Polyangiaceae</taxon>
        <taxon>Sorangium</taxon>
    </lineage>
</organism>
<dbReference type="Proteomes" id="UP000002139">
    <property type="component" value="Chromosome"/>
</dbReference>
<dbReference type="STRING" id="448385.sce5605"/>
<evidence type="ECO:0000313" key="3">
    <source>
        <dbReference type="EMBL" id="CAN95768.1"/>
    </source>
</evidence>
<keyword evidence="2" id="KW-0812">Transmembrane</keyword>
<dbReference type="KEGG" id="scl:sce5605"/>
<proteinExistence type="predicted"/>
<dbReference type="BioCyc" id="SCEL448385:SCE_RS28820-MONOMER"/>
<dbReference type="EMBL" id="AM746676">
    <property type="protein sequence ID" value="CAN95768.1"/>
    <property type="molecule type" value="Genomic_DNA"/>
</dbReference>
<dbReference type="HOGENOM" id="CLU_545051_0_0_7"/>
<reference evidence="3 4" key="1">
    <citation type="journal article" date="2007" name="Nat. Biotechnol.">
        <title>Complete genome sequence of the myxobacterium Sorangium cellulosum.</title>
        <authorList>
            <person name="Schneiker S."/>
            <person name="Perlova O."/>
            <person name="Kaiser O."/>
            <person name="Gerth K."/>
            <person name="Alici A."/>
            <person name="Altmeyer M.O."/>
            <person name="Bartels D."/>
            <person name="Bekel T."/>
            <person name="Beyer S."/>
            <person name="Bode E."/>
            <person name="Bode H.B."/>
            <person name="Bolten C.J."/>
            <person name="Choudhuri J.V."/>
            <person name="Doss S."/>
            <person name="Elnakady Y.A."/>
            <person name="Frank B."/>
            <person name="Gaigalat L."/>
            <person name="Goesmann A."/>
            <person name="Groeger C."/>
            <person name="Gross F."/>
            <person name="Jelsbak L."/>
            <person name="Jelsbak L."/>
            <person name="Kalinowski J."/>
            <person name="Kegler C."/>
            <person name="Knauber T."/>
            <person name="Konietzny S."/>
            <person name="Kopp M."/>
            <person name="Krause L."/>
            <person name="Krug D."/>
            <person name="Linke B."/>
            <person name="Mahmud T."/>
            <person name="Martinez-Arias R."/>
            <person name="McHardy A.C."/>
            <person name="Merai M."/>
            <person name="Meyer F."/>
            <person name="Mormann S."/>
            <person name="Munoz-Dorado J."/>
            <person name="Perez J."/>
            <person name="Pradella S."/>
            <person name="Rachid S."/>
            <person name="Raddatz G."/>
            <person name="Rosenau F."/>
            <person name="Rueckert C."/>
            <person name="Sasse F."/>
            <person name="Scharfe M."/>
            <person name="Schuster S.C."/>
            <person name="Suen G."/>
            <person name="Treuner-Lange A."/>
            <person name="Velicer G.J."/>
            <person name="Vorholter F.-J."/>
            <person name="Weissman K.J."/>
            <person name="Welch R.D."/>
            <person name="Wenzel S.C."/>
            <person name="Whitworth D.E."/>
            <person name="Wilhelm S."/>
            <person name="Wittmann C."/>
            <person name="Bloecker H."/>
            <person name="Puehler A."/>
            <person name="Mueller R."/>
        </authorList>
    </citation>
    <scope>NUCLEOTIDE SEQUENCE [LARGE SCALE GENOMIC DNA]</scope>
    <source>
        <strain evidence="4">So ce56</strain>
    </source>
</reference>
<dbReference type="PANTHER" id="PTHR47380:SF4">
    <property type="entry name" value="OS02G0533000 PROTEIN"/>
    <property type="match status" value="1"/>
</dbReference>
<feature type="compositionally biased region" description="Basic and acidic residues" evidence="1">
    <location>
        <begin position="492"/>
        <end position="506"/>
    </location>
</feature>
<feature type="region of interest" description="Disordered" evidence="1">
    <location>
        <begin position="492"/>
        <end position="515"/>
    </location>
</feature>
<keyword evidence="4" id="KW-1185">Reference proteome</keyword>
<evidence type="ECO:0000256" key="1">
    <source>
        <dbReference type="SAM" id="MobiDB-lite"/>
    </source>
</evidence>
<feature type="transmembrane region" description="Helical" evidence="2">
    <location>
        <begin position="126"/>
        <end position="149"/>
    </location>
</feature>
<feature type="region of interest" description="Disordered" evidence="1">
    <location>
        <begin position="1"/>
        <end position="24"/>
    </location>
</feature>
<dbReference type="AlphaFoldDB" id="A9G3J1"/>